<name>A0A8F8PMQ6_9VIRU</name>
<evidence type="ECO:0000313" key="2">
    <source>
        <dbReference type="EMBL" id="QYA18755.1"/>
    </source>
</evidence>
<feature type="region of interest" description="Disordered" evidence="1">
    <location>
        <begin position="279"/>
        <end position="304"/>
    </location>
</feature>
<sequence>MAEQILNFLTDTALKMNGQHPILVLSGEVDFWAQKPEEVRFVAHQDNGLIVKPGDRQITSQSLEVLLNASATKKPDMMASLILSKYPIGELQRLHQENLLTPEQLAEDIKPVCVIAWAKLNTKPEVKDTKVASPEKEQKIEEPIKLKDAQSPPKTDKVEPKKVEEQPVEPVKASEPEPKMETEKKGDIVQEEPKASITEEKAPEPVQEKAVTKVEPAPVVEKEPVKVQSPVKVAPKPQVPVIVYQPKPVTPKVAVRQVQAAPSGTTMIRNPNVNIQQVRPPTQQQAAPKPQAAPEPQPVAQKPAVVQKPKDTISVLGYEVSTPAALMMGTFGLIGGCTALYFLTRNKGGHLPPASATPALPGPSMTPQFNLNSI</sequence>
<reference evidence="2" key="1">
    <citation type="submission" date="2021-06" db="EMBL/GenBank/DDBJ databases">
        <authorList>
            <person name="Rolland C."/>
        </authorList>
    </citation>
    <scope>NUCLEOTIDE SEQUENCE</scope>
    <source>
        <strain evidence="2">347.936635</strain>
    </source>
</reference>
<gene>
    <name evidence="2" type="ORF">KOM_12_487</name>
</gene>
<feature type="compositionally biased region" description="Basic and acidic residues" evidence="1">
    <location>
        <begin position="172"/>
        <end position="210"/>
    </location>
</feature>
<protein>
    <submittedName>
        <fullName evidence="2">Uncharacterized protein</fullName>
    </submittedName>
</protein>
<feature type="compositionally biased region" description="Polar residues" evidence="1">
    <location>
        <begin position="365"/>
        <end position="374"/>
    </location>
</feature>
<organism evidence="2">
    <name type="scientific">Clandestinovirus</name>
    <dbReference type="NCBI Taxonomy" id="2831644"/>
    <lineage>
        <taxon>Viruses</taxon>
    </lineage>
</organism>
<evidence type="ECO:0000256" key="1">
    <source>
        <dbReference type="SAM" id="MobiDB-lite"/>
    </source>
</evidence>
<accession>A0A8F8PMQ6</accession>
<feature type="compositionally biased region" description="Basic and acidic residues" evidence="1">
    <location>
        <begin position="126"/>
        <end position="165"/>
    </location>
</feature>
<proteinExistence type="predicted"/>
<feature type="region of interest" description="Disordered" evidence="1">
    <location>
        <begin position="126"/>
        <end position="210"/>
    </location>
</feature>
<feature type="region of interest" description="Disordered" evidence="1">
    <location>
        <begin position="353"/>
        <end position="374"/>
    </location>
</feature>
<dbReference type="EMBL" id="MZ420154">
    <property type="protein sequence ID" value="QYA18755.1"/>
    <property type="molecule type" value="Genomic_DNA"/>
</dbReference>
<feature type="compositionally biased region" description="Low complexity" evidence="1">
    <location>
        <begin position="280"/>
        <end position="290"/>
    </location>
</feature>